<dbReference type="SUPFAM" id="SSF56112">
    <property type="entry name" value="Protein kinase-like (PK-like)"/>
    <property type="match status" value="1"/>
</dbReference>
<dbReference type="InterPro" id="IPR011009">
    <property type="entry name" value="Kinase-like_dom_sf"/>
</dbReference>
<name>A0AAN7ZDI1_9PEZI</name>
<dbReference type="PROSITE" id="PS50011">
    <property type="entry name" value="PROTEIN_KINASE_DOM"/>
    <property type="match status" value="1"/>
</dbReference>
<dbReference type="Gene3D" id="1.10.510.10">
    <property type="entry name" value="Transferase(Phosphotransferase) domain 1"/>
    <property type="match status" value="1"/>
</dbReference>
<dbReference type="PANTHER" id="PTHR24359">
    <property type="entry name" value="SERINE/THREONINE-PROTEIN KINASE SBK1"/>
    <property type="match status" value="1"/>
</dbReference>
<sequence length="759" mass="85563">MAGSVTSAVARKVATVTAILPSNTVTSVVPTQTHEATEEDNGLWGDQPGGSNEYSRPTNPEHIEIPSWLENAVKDELKSNPELFQNGRAVEHLVVGADNIHVAVKQFNEVGEFDSELRIQKKFRSLAISEALGSFTTDNRHYIVFPWAEHGSLRDFWYKNPDPTRVPGQVELWMIQQCFRVSDALQQLHGHKSATLTQSDSYARHGDIKPKTFSFSAVTRWLRSRARPVKITDFGLASFHSLKAEKVIGKFTKFTPAYRPPEMDITNASIGRAADVWSLGCLFLEFITWYVQGAAALDAFSRARSAAKEDTFFSIEGRENERPQVIQNPAITELIENLRRHPRSTKTVRSFLGLIEFGMLQVSKDKRPTAAVVAETLRCLSIESSESLISPPGPINGEICVSPNDEQLLLTLYDARKPPSIFDRWRIWLEDYIGLGPIDWYPLSPVNRLQNETQSKLTWHYNDQELAIILNEDETKRCRDIVPLAVNQKTSLATTDSSGSSSRSQSRAANSNNQSHSGTQKTKNIEPRGLRSRKRGRGLRRGRSPSIANSNYQEVDQKHQECYFCIDKARLTNPETHFSDPVTTNNLRDDTALFELLKKRLMFNFTPWMTYNAVNLCQFPRKESEICDGYSRPRSTPKSLPLDIYMRVIGITILAGLKHPDSGWNTSNVLDALPKRWAPPSLLRSHRTIGWAFHIRFGVSFLSVALWILGLMLLGLAFVPIWLALVDKKDLQNAFTPASTLFSIAAMLLAWAALIQNRW</sequence>
<feature type="region of interest" description="Disordered" evidence="1">
    <location>
        <begin position="30"/>
        <end position="60"/>
    </location>
</feature>
<feature type="domain" description="Protein kinase" evidence="3">
    <location>
        <begin position="80"/>
        <end position="357"/>
    </location>
</feature>
<dbReference type="SMART" id="SM00220">
    <property type="entry name" value="S_TKc"/>
    <property type="match status" value="1"/>
</dbReference>
<reference evidence="4 5" key="1">
    <citation type="submission" date="2023-10" db="EMBL/GenBank/DDBJ databases">
        <title>Draft genome sequence of Xylaria bambusicola isolate GMP-LS, the root and basal stem rot pathogen of sugarcane in Indonesia.</title>
        <authorList>
            <person name="Selvaraj P."/>
            <person name="Muralishankar V."/>
            <person name="Muruganantham S."/>
            <person name="Sp S."/>
            <person name="Haryani S."/>
            <person name="Lau K.J.X."/>
            <person name="Naqvi N.I."/>
        </authorList>
    </citation>
    <scope>NUCLEOTIDE SEQUENCE [LARGE SCALE GENOMIC DNA]</scope>
    <source>
        <strain evidence="4">GMP-LS</strain>
    </source>
</reference>
<dbReference type="GO" id="GO:0005524">
    <property type="term" value="F:ATP binding"/>
    <property type="evidence" value="ECO:0007669"/>
    <property type="project" value="InterPro"/>
</dbReference>
<dbReference type="PANTHER" id="PTHR24359:SF37">
    <property type="entry name" value="PROTEIN KINASE DOMAIN-CONTAINING PROTEIN"/>
    <property type="match status" value="1"/>
</dbReference>
<feature type="region of interest" description="Disordered" evidence="1">
    <location>
        <begin position="491"/>
        <end position="553"/>
    </location>
</feature>
<dbReference type="Proteomes" id="UP001305414">
    <property type="component" value="Unassembled WGS sequence"/>
</dbReference>
<feature type="compositionally biased region" description="Polar residues" evidence="1">
    <location>
        <begin position="49"/>
        <end position="58"/>
    </location>
</feature>
<comment type="caution">
    <text evidence="4">The sequence shown here is derived from an EMBL/GenBank/DDBJ whole genome shotgun (WGS) entry which is preliminary data.</text>
</comment>
<evidence type="ECO:0000256" key="2">
    <source>
        <dbReference type="SAM" id="Phobius"/>
    </source>
</evidence>
<evidence type="ECO:0000313" key="4">
    <source>
        <dbReference type="EMBL" id="KAK5636501.1"/>
    </source>
</evidence>
<accession>A0AAN7ZDI1</accession>
<proteinExistence type="predicted"/>
<feature type="compositionally biased region" description="Low complexity" evidence="1">
    <location>
        <begin position="497"/>
        <end position="517"/>
    </location>
</feature>
<keyword evidence="2" id="KW-0472">Membrane</keyword>
<dbReference type="InterPro" id="IPR000719">
    <property type="entry name" value="Prot_kinase_dom"/>
</dbReference>
<dbReference type="CDD" id="cd00180">
    <property type="entry name" value="PKc"/>
    <property type="match status" value="1"/>
</dbReference>
<organism evidence="4 5">
    <name type="scientific">Xylaria bambusicola</name>
    <dbReference type="NCBI Taxonomy" id="326684"/>
    <lineage>
        <taxon>Eukaryota</taxon>
        <taxon>Fungi</taxon>
        <taxon>Dikarya</taxon>
        <taxon>Ascomycota</taxon>
        <taxon>Pezizomycotina</taxon>
        <taxon>Sordariomycetes</taxon>
        <taxon>Xylariomycetidae</taxon>
        <taxon>Xylariales</taxon>
        <taxon>Xylariaceae</taxon>
        <taxon>Xylaria</taxon>
    </lineage>
</organism>
<dbReference type="AlphaFoldDB" id="A0AAN7ZDI1"/>
<keyword evidence="2" id="KW-1133">Transmembrane helix</keyword>
<dbReference type="Pfam" id="PF00069">
    <property type="entry name" value="Pkinase"/>
    <property type="match status" value="1"/>
</dbReference>
<evidence type="ECO:0000259" key="3">
    <source>
        <dbReference type="PROSITE" id="PS50011"/>
    </source>
</evidence>
<feature type="transmembrane region" description="Helical" evidence="2">
    <location>
        <begin position="738"/>
        <end position="756"/>
    </location>
</feature>
<dbReference type="EMBL" id="JAWHQM010000071">
    <property type="protein sequence ID" value="KAK5636501.1"/>
    <property type="molecule type" value="Genomic_DNA"/>
</dbReference>
<feature type="transmembrane region" description="Helical" evidence="2">
    <location>
        <begin position="704"/>
        <end position="726"/>
    </location>
</feature>
<keyword evidence="2" id="KW-0812">Transmembrane</keyword>
<keyword evidence="5" id="KW-1185">Reference proteome</keyword>
<protein>
    <recommendedName>
        <fullName evidence="3">Protein kinase domain-containing protein</fullName>
    </recommendedName>
</protein>
<evidence type="ECO:0000256" key="1">
    <source>
        <dbReference type="SAM" id="MobiDB-lite"/>
    </source>
</evidence>
<gene>
    <name evidence="4" type="ORF">RRF57_012213</name>
</gene>
<evidence type="ECO:0000313" key="5">
    <source>
        <dbReference type="Proteomes" id="UP001305414"/>
    </source>
</evidence>
<feature type="compositionally biased region" description="Basic residues" evidence="1">
    <location>
        <begin position="530"/>
        <end position="543"/>
    </location>
</feature>
<dbReference type="GO" id="GO:0004674">
    <property type="term" value="F:protein serine/threonine kinase activity"/>
    <property type="evidence" value="ECO:0007669"/>
    <property type="project" value="TreeGrafter"/>
</dbReference>